<protein>
    <submittedName>
        <fullName evidence="3">Uncharacterized protein</fullName>
    </submittedName>
</protein>
<feature type="transmembrane region" description="Helical" evidence="2">
    <location>
        <begin position="160"/>
        <end position="184"/>
    </location>
</feature>
<evidence type="ECO:0000256" key="1">
    <source>
        <dbReference type="SAM" id="MobiDB-lite"/>
    </source>
</evidence>
<feature type="compositionally biased region" description="Basic and acidic residues" evidence="1">
    <location>
        <begin position="29"/>
        <end position="39"/>
    </location>
</feature>
<comment type="caution">
    <text evidence="3">The sequence shown here is derived from an EMBL/GenBank/DDBJ whole genome shotgun (WGS) entry which is preliminary data.</text>
</comment>
<feature type="transmembrane region" description="Helical" evidence="2">
    <location>
        <begin position="58"/>
        <end position="81"/>
    </location>
</feature>
<gene>
    <name evidence="3" type="ORF">SKAU_G00031550</name>
</gene>
<sequence>METDFLSLSPHSRREHRSEQKMMDPPTETSRDEELKSRETVVGGQKPLHRFLKGEPKCLGIAVLFFGCGEMLLGIPLATVGHSSADLYIPFWLGALFVISGNLSIYTEVHPSKKMVTVCLSMYVVTLLGIFVSLCNRPYIMARLDDSTSLLSGQILAAESVLLTLSLCISPILIFLASCARAALRSTKTQVIVQQRLPSRE</sequence>
<evidence type="ECO:0000313" key="4">
    <source>
        <dbReference type="Proteomes" id="UP001152622"/>
    </source>
</evidence>
<feature type="transmembrane region" description="Helical" evidence="2">
    <location>
        <begin position="118"/>
        <end position="140"/>
    </location>
</feature>
<evidence type="ECO:0000313" key="3">
    <source>
        <dbReference type="EMBL" id="KAJ8382377.1"/>
    </source>
</evidence>
<proteinExistence type="predicted"/>
<dbReference type="OrthoDB" id="10071849at2759"/>
<organism evidence="3 4">
    <name type="scientific">Synaphobranchus kaupii</name>
    <name type="common">Kaup's arrowtooth eel</name>
    <dbReference type="NCBI Taxonomy" id="118154"/>
    <lineage>
        <taxon>Eukaryota</taxon>
        <taxon>Metazoa</taxon>
        <taxon>Chordata</taxon>
        <taxon>Craniata</taxon>
        <taxon>Vertebrata</taxon>
        <taxon>Euteleostomi</taxon>
        <taxon>Actinopterygii</taxon>
        <taxon>Neopterygii</taxon>
        <taxon>Teleostei</taxon>
        <taxon>Anguilliformes</taxon>
        <taxon>Synaphobranchidae</taxon>
        <taxon>Synaphobranchus</taxon>
    </lineage>
</organism>
<dbReference type="Proteomes" id="UP001152622">
    <property type="component" value="Chromosome 1"/>
</dbReference>
<keyword evidence="2" id="KW-0812">Transmembrane</keyword>
<feature type="transmembrane region" description="Helical" evidence="2">
    <location>
        <begin position="87"/>
        <end position="106"/>
    </location>
</feature>
<reference evidence="3" key="1">
    <citation type="journal article" date="2023" name="Science">
        <title>Genome structures resolve the early diversification of teleost fishes.</title>
        <authorList>
            <person name="Parey E."/>
            <person name="Louis A."/>
            <person name="Montfort J."/>
            <person name="Bouchez O."/>
            <person name="Roques C."/>
            <person name="Iampietro C."/>
            <person name="Lluch J."/>
            <person name="Castinel A."/>
            <person name="Donnadieu C."/>
            <person name="Desvignes T."/>
            <person name="Floi Bucao C."/>
            <person name="Jouanno E."/>
            <person name="Wen M."/>
            <person name="Mejri S."/>
            <person name="Dirks R."/>
            <person name="Jansen H."/>
            <person name="Henkel C."/>
            <person name="Chen W.J."/>
            <person name="Zahm M."/>
            <person name="Cabau C."/>
            <person name="Klopp C."/>
            <person name="Thompson A.W."/>
            <person name="Robinson-Rechavi M."/>
            <person name="Braasch I."/>
            <person name="Lecointre G."/>
            <person name="Bobe J."/>
            <person name="Postlethwait J.H."/>
            <person name="Berthelot C."/>
            <person name="Roest Crollius H."/>
            <person name="Guiguen Y."/>
        </authorList>
    </citation>
    <scope>NUCLEOTIDE SEQUENCE</scope>
    <source>
        <strain evidence="3">WJC10195</strain>
    </source>
</reference>
<accession>A0A9Q1JFY5</accession>
<dbReference type="EMBL" id="JAINUF010000001">
    <property type="protein sequence ID" value="KAJ8382377.1"/>
    <property type="molecule type" value="Genomic_DNA"/>
</dbReference>
<dbReference type="AlphaFoldDB" id="A0A9Q1JFY5"/>
<keyword evidence="2" id="KW-0472">Membrane</keyword>
<feature type="region of interest" description="Disordered" evidence="1">
    <location>
        <begin position="1"/>
        <end position="41"/>
    </location>
</feature>
<evidence type="ECO:0000256" key="2">
    <source>
        <dbReference type="SAM" id="Phobius"/>
    </source>
</evidence>
<keyword evidence="2" id="KW-1133">Transmembrane helix</keyword>
<name>A0A9Q1JFY5_SYNKA</name>
<keyword evidence="4" id="KW-1185">Reference proteome</keyword>